<name>A0A4Y9T1N1_9BURK</name>
<dbReference type="Proteomes" id="UP000297258">
    <property type="component" value="Unassembled WGS sequence"/>
</dbReference>
<dbReference type="InterPro" id="IPR000182">
    <property type="entry name" value="GNAT_dom"/>
</dbReference>
<dbReference type="GO" id="GO:0016747">
    <property type="term" value="F:acyltransferase activity, transferring groups other than amino-acyl groups"/>
    <property type="evidence" value="ECO:0007669"/>
    <property type="project" value="InterPro"/>
</dbReference>
<gene>
    <name evidence="4" type="ORF">E4O92_07370</name>
</gene>
<sequence>MSNEYCIRLATPADTVALYQIHRNSVERLCRAHYAPEQIAMWLDGRAPEGYLEAIIRGDLWLAEDTGVLGFVEIEGAEVSKLFVAGDHAARGVGTRLLQTAIAALEAREVATIHIEATRNAVPFYEKFQFRVTGSGYFSRGNSPVRIEIATMERRS</sequence>
<keyword evidence="5" id="KW-1185">Reference proteome</keyword>
<dbReference type="Gene3D" id="3.40.630.30">
    <property type="match status" value="1"/>
</dbReference>
<dbReference type="CDD" id="cd04301">
    <property type="entry name" value="NAT_SF"/>
    <property type="match status" value="1"/>
</dbReference>
<evidence type="ECO:0000313" key="4">
    <source>
        <dbReference type="EMBL" id="TFW33268.1"/>
    </source>
</evidence>
<feature type="domain" description="N-acetyltransferase" evidence="3">
    <location>
        <begin position="5"/>
        <end position="156"/>
    </location>
</feature>
<dbReference type="InterPro" id="IPR016181">
    <property type="entry name" value="Acyl_CoA_acyltransferase"/>
</dbReference>
<accession>A0A4Y9T1N1</accession>
<dbReference type="SUPFAM" id="SSF55729">
    <property type="entry name" value="Acyl-CoA N-acyltransferases (Nat)"/>
    <property type="match status" value="1"/>
</dbReference>
<dbReference type="Pfam" id="PF13673">
    <property type="entry name" value="Acetyltransf_10"/>
    <property type="match status" value="1"/>
</dbReference>
<dbReference type="RefSeq" id="WP_135189112.1">
    <property type="nucleotide sequence ID" value="NZ_SPUM01000043.1"/>
</dbReference>
<dbReference type="PROSITE" id="PS51186">
    <property type="entry name" value="GNAT"/>
    <property type="match status" value="1"/>
</dbReference>
<dbReference type="AlphaFoldDB" id="A0A4Y9T1N1"/>
<dbReference type="OrthoDB" id="7356080at2"/>
<keyword evidence="2" id="KW-0012">Acyltransferase</keyword>
<reference evidence="4 5" key="1">
    <citation type="submission" date="2019-03" db="EMBL/GenBank/DDBJ databases">
        <title>Draft genome of Massilia hortus sp. nov., a novel bacterial species of the Oxalobacteraceae family.</title>
        <authorList>
            <person name="Peta V."/>
            <person name="Raths R."/>
            <person name="Bucking H."/>
        </authorList>
    </citation>
    <scope>NUCLEOTIDE SEQUENCE [LARGE SCALE GENOMIC DNA]</scope>
    <source>
        <strain evidence="4 5">ONC3</strain>
    </source>
</reference>
<evidence type="ECO:0000313" key="5">
    <source>
        <dbReference type="Proteomes" id="UP000297258"/>
    </source>
</evidence>
<evidence type="ECO:0000256" key="1">
    <source>
        <dbReference type="ARBA" id="ARBA00022679"/>
    </source>
</evidence>
<keyword evidence="1 4" id="KW-0808">Transferase</keyword>
<evidence type="ECO:0000256" key="2">
    <source>
        <dbReference type="ARBA" id="ARBA00023315"/>
    </source>
</evidence>
<dbReference type="EMBL" id="SPUM01000043">
    <property type="protein sequence ID" value="TFW33268.1"/>
    <property type="molecule type" value="Genomic_DNA"/>
</dbReference>
<comment type="caution">
    <text evidence="4">The sequence shown here is derived from an EMBL/GenBank/DDBJ whole genome shotgun (WGS) entry which is preliminary data.</text>
</comment>
<proteinExistence type="predicted"/>
<protein>
    <submittedName>
        <fullName evidence="4">GNAT family N-acetyltransferase</fullName>
    </submittedName>
</protein>
<evidence type="ECO:0000259" key="3">
    <source>
        <dbReference type="PROSITE" id="PS51186"/>
    </source>
</evidence>
<dbReference type="PANTHER" id="PTHR43877">
    <property type="entry name" value="AMINOALKYLPHOSPHONATE N-ACETYLTRANSFERASE-RELATED-RELATED"/>
    <property type="match status" value="1"/>
</dbReference>
<organism evidence="4 5">
    <name type="scientific">Massilia horti</name>
    <dbReference type="NCBI Taxonomy" id="2562153"/>
    <lineage>
        <taxon>Bacteria</taxon>
        <taxon>Pseudomonadati</taxon>
        <taxon>Pseudomonadota</taxon>
        <taxon>Betaproteobacteria</taxon>
        <taxon>Burkholderiales</taxon>
        <taxon>Oxalobacteraceae</taxon>
        <taxon>Telluria group</taxon>
        <taxon>Massilia</taxon>
    </lineage>
</organism>
<dbReference type="InterPro" id="IPR050832">
    <property type="entry name" value="Bact_Acetyltransf"/>
</dbReference>